<comment type="function">
    <text evidence="11">Regulator of short-term neuronal synaptic plasticity in the dentate gyrus. Associates with AMPA receptors (ionotropic glutamate receptors) in synaptic spines and promotes AMPA receptor desensitization at excitatory synapses.</text>
</comment>
<evidence type="ECO:0000256" key="14">
    <source>
        <dbReference type="SAM" id="Phobius"/>
    </source>
</evidence>
<dbReference type="InterPro" id="IPR053891">
    <property type="entry name" value="Shisa_N"/>
</dbReference>
<keyword evidence="7" id="KW-0325">Glycoprotein</keyword>
<protein>
    <submittedName>
        <fullName evidence="16">Shisa family member 9</fullName>
    </submittedName>
</protein>
<feature type="compositionally biased region" description="Low complexity" evidence="13">
    <location>
        <begin position="53"/>
        <end position="76"/>
    </location>
</feature>
<evidence type="ECO:0000256" key="9">
    <source>
        <dbReference type="ARBA" id="ARBA00023273"/>
    </source>
</evidence>
<evidence type="ECO:0000256" key="12">
    <source>
        <dbReference type="ARBA" id="ARBA00038448"/>
    </source>
</evidence>
<dbReference type="PANTHER" id="PTHR31774:SF1">
    <property type="entry name" value="PROTEIN SHISA-9"/>
    <property type="match status" value="1"/>
</dbReference>
<organism evidence="16 17">
    <name type="scientific">Calidris pygmaea</name>
    <name type="common">Spoon-billed sandpiper</name>
    <dbReference type="NCBI Taxonomy" id="425635"/>
    <lineage>
        <taxon>Eukaryota</taxon>
        <taxon>Metazoa</taxon>
        <taxon>Chordata</taxon>
        <taxon>Craniata</taxon>
        <taxon>Vertebrata</taxon>
        <taxon>Euteleostomi</taxon>
        <taxon>Archelosauria</taxon>
        <taxon>Archosauria</taxon>
        <taxon>Dinosauria</taxon>
        <taxon>Saurischia</taxon>
        <taxon>Theropoda</taxon>
        <taxon>Coelurosauria</taxon>
        <taxon>Aves</taxon>
        <taxon>Neognathae</taxon>
        <taxon>Neoaves</taxon>
        <taxon>Charadriiformes</taxon>
        <taxon>Scolopacidae</taxon>
        <taxon>Calidris</taxon>
    </lineage>
</organism>
<dbReference type="Proteomes" id="UP000694419">
    <property type="component" value="Unplaced"/>
</dbReference>
<evidence type="ECO:0000256" key="7">
    <source>
        <dbReference type="ARBA" id="ARBA00023180"/>
    </source>
</evidence>
<keyword evidence="17" id="KW-1185">Reference proteome</keyword>
<evidence type="ECO:0000256" key="6">
    <source>
        <dbReference type="ARBA" id="ARBA00023136"/>
    </source>
</evidence>
<keyword evidence="5" id="KW-0770">Synapse</keyword>
<dbReference type="GO" id="GO:0014069">
    <property type="term" value="C:postsynaptic density"/>
    <property type="evidence" value="ECO:0007669"/>
    <property type="project" value="TreeGrafter"/>
</dbReference>
<keyword evidence="2 14" id="KW-0812">Transmembrane</keyword>
<feature type="domain" description="Shisa N-terminal" evidence="15">
    <location>
        <begin position="141"/>
        <end position="191"/>
    </location>
</feature>
<accession>A0A8C3KQR0</accession>
<dbReference type="GO" id="GO:0032281">
    <property type="term" value="C:AMPA glutamate receptor complex"/>
    <property type="evidence" value="ECO:0007669"/>
    <property type="project" value="TreeGrafter"/>
</dbReference>
<dbReference type="GO" id="GO:0045211">
    <property type="term" value="C:postsynaptic membrane"/>
    <property type="evidence" value="ECO:0007669"/>
    <property type="project" value="TreeGrafter"/>
</dbReference>
<evidence type="ECO:0000256" key="4">
    <source>
        <dbReference type="ARBA" id="ARBA00022989"/>
    </source>
</evidence>
<evidence type="ECO:0000256" key="11">
    <source>
        <dbReference type="ARBA" id="ARBA00037492"/>
    </source>
</evidence>
<feature type="region of interest" description="Disordered" evidence="13">
    <location>
        <begin position="47"/>
        <end position="76"/>
    </location>
</feature>
<reference evidence="16" key="1">
    <citation type="submission" date="2025-08" db="UniProtKB">
        <authorList>
            <consortium name="Ensembl"/>
        </authorList>
    </citation>
    <scope>IDENTIFICATION</scope>
</reference>
<dbReference type="GO" id="GO:0032591">
    <property type="term" value="C:dendritic spine membrane"/>
    <property type="evidence" value="ECO:0007669"/>
    <property type="project" value="UniProtKB-SubCell"/>
</dbReference>
<dbReference type="AlphaFoldDB" id="A0A8C3KQR0"/>
<evidence type="ECO:0000256" key="13">
    <source>
        <dbReference type="SAM" id="MobiDB-lite"/>
    </source>
</evidence>
<evidence type="ECO:0000313" key="17">
    <source>
        <dbReference type="Proteomes" id="UP000694419"/>
    </source>
</evidence>
<keyword evidence="3" id="KW-0732">Signal</keyword>
<evidence type="ECO:0000256" key="10">
    <source>
        <dbReference type="ARBA" id="ARBA00029429"/>
    </source>
</evidence>
<evidence type="ECO:0000256" key="1">
    <source>
        <dbReference type="ARBA" id="ARBA00022475"/>
    </source>
</evidence>
<evidence type="ECO:0000256" key="3">
    <source>
        <dbReference type="ARBA" id="ARBA00022729"/>
    </source>
</evidence>
<feature type="transmembrane region" description="Helical" evidence="14">
    <location>
        <begin position="221"/>
        <end position="244"/>
    </location>
</feature>
<sequence>MFSRHNGSPALKAAVPVTPYLCTAGRAEGSARSRPCLSGGAAPWTPLRRADLPSPHSSWRSAASSSSSGGSSSIAEPGLGGRMEGFIRLLFGYLVADLLTLVCRAQEKAGQQLGSFVVLSGGNHSSLGEQLDPSEPPPTPDFCRGYFDVMGQWDPPFNCSSGEFIFCCGTCGFRFCCKFKKTRLDQSTCTNYETPLWMNTGKPPSRIDDPLHDPTRDKTNLIVYIICGVVAVMVLVGIFTKLGLEKAHRPQREHMSRALADVMRPQGPCTTDHMERDLNIVVHVQHYENMETRPPPNNLHPPQMNNVMPTSPLLPQMAHQHSYPSLGQITNPYEQQPPGKELNKYASLKAVADKVNDDFYTKRRHLAELAAKGSLPLHPVRLDEERAYTIDSGLTRQNGQKSKIAKIHTHPLGYNSHYKTWDPNDQSLRRQAYTNKGKHGMGDPTLSDPLTTRSQHYLGPQPYFITNSKTEVTV</sequence>
<keyword evidence="4 14" id="KW-1133">Transmembrane helix</keyword>
<evidence type="ECO:0000256" key="5">
    <source>
        <dbReference type="ARBA" id="ARBA00023018"/>
    </source>
</evidence>
<dbReference type="Pfam" id="PF13908">
    <property type="entry name" value="Shisa_N"/>
    <property type="match status" value="1"/>
</dbReference>
<comment type="subcellular location">
    <subcellularLocation>
        <location evidence="10">Cell projection</location>
        <location evidence="10">Dendritic spine membrane</location>
        <topology evidence="10">Single-pass type I membrane protein</topology>
    </subcellularLocation>
</comment>
<keyword evidence="8" id="KW-0628">Postsynaptic cell membrane</keyword>
<dbReference type="GO" id="GO:0048172">
    <property type="term" value="P:regulation of short-term neuronal synaptic plasticity"/>
    <property type="evidence" value="ECO:0007669"/>
    <property type="project" value="TreeGrafter"/>
</dbReference>
<dbReference type="PANTHER" id="PTHR31774">
    <property type="entry name" value="PROTEIN SHISA-9-RELATED"/>
    <property type="match status" value="1"/>
</dbReference>
<keyword evidence="6 14" id="KW-0472">Membrane</keyword>
<evidence type="ECO:0000256" key="8">
    <source>
        <dbReference type="ARBA" id="ARBA00023257"/>
    </source>
</evidence>
<dbReference type="Ensembl" id="ENSCPGT00000029536.1">
    <property type="protein sequence ID" value="ENSCPGP00000027054.1"/>
    <property type="gene ID" value="ENSCPGG00000018640.1"/>
</dbReference>
<reference evidence="16" key="2">
    <citation type="submission" date="2025-09" db="UniProtKB">
        <authorList>
            <consortium name="Ensembl"/>
        </authorList>
    </citation>
    <scope>IDENTIFICATION</scope>
</reference>
<evidence type="ECO:0000313" key="16">
    <source>
        <dbReference type="Ensembl" id="ENSCPGP00000027054.1"/>
    </source>
</evidence>
<comment type="similarity">
    <text evidence="12">Belongs to the shisa family. SHISA9 subfamily.</text>
</comment>
<dbReference type="InterPro" id="IPR026910">
    <property type="entry name" value="Shisa"/>
</dbReference>
<keyword evidence="1" id="KW-1003">Cell membrane</keyword>
<name>A0A8C3KQR0_9CHAR</name>
<keyword evidence="9" id="KW-0966">Cell projection</keyword>
<proteinExistence type="inferred from homology"/>
<evidence type="ECO:0000259" key="15">
    <source>
        <dbReference type="Pfam" id="PF13908"/>
    </source>
</evidence>
<evidence type="ECO:0000256" key="2">
    <source>
        <dbReference type="ARBA" id="ARBA00022692"/>
    </source>
</evidence>